<feature type="domain" description="Cytochrome c" evidence="13">
    <location>
        <begin position="87"/>
        <end position="124"/>
    </location>
</feature>
<proteinExistence type="inferred from homology"/>
<keyword evidence="4 12" id="KW-0349">Heme</keyword>
<dbReference type="Gene3D" id="1.10.760.10">
    <property type="entry name" value="Cytochrome c-like domain"/>
    <property type="match status" value="1"/>
</dbReference>
<dbReference type="GO" id="GO:0005506">
    <property type="term" value="F:iron ion binding"/>
    <property type="evidence" value="ECO:0007669"/>
    <property type="project" value="InterPro"/>
</dbReference>
<evidence type="ECO:0000256" key="4">
    <source>
        <dbReference type="ARBA" id="ARBA00022617"/>
    </source>
</evidence>
<accession>A0A843UKC3</accession>
<evidence type="ECO:0000256" key="7">
    <source>
        <dbReference type="ARBA" id="ARBA00023004"/>
    </source>
</evidence>
<keyword evidence="8" id="KW-0793">Thylakoid</keyword>
<evidence type="ECO:0000256" key="1">
    <source>
        <dbReference type="ARBA" id="ARBA00002347"/>
    </source>
</evidence>
<evidence type="ECO:0000256" key="3">
    <source>
        <dbReference type="ARBA" id="ARBA00022448"/>
    </source>
</evidence>
<evidence type="ECO:0000256" key="9">
    <source>
        <dbReference type="ARBA" id="ARBA00030448"/>
    </source>
</evidence>
<keyword evidence="5 12" id="KW-0479">Metal-binding</keyword>
<evidence type="ECO:0000256" key="11">
    <source>
        <dbReference type="ARBA" id="ARBA00033211"/>
    </source>
</evidence>
<dbReference type="PANTHER" id="PTHR34688:SF2">
    <property type="entry name" value="CYTOCHROME C6, CHLOROPLASTIC"/>
    <property type="match status" value="1"/>
</dbReference>
<name>A0A843UKC3_COLES</name>
<keyword evidence="15" id="KW-1185">Reference proteome</keyword>
<sequence>MLPPPVTSACSVGGAPTASSLPMLKVCCATRGEENPCVRRRRRQEQREVRPRRLGWLAPPSLVAAAVLALSHPYLVATPVSLGQTVDVTQKGAALFQKACIGCHDAGGNILQPGATLFMRDLER</sequence>
<organism evidence="14 15">
    <name type="scientific">Colocasia esculenta</name>
    <name type="common">Wild taro</name>
    <name type="synonym">Arum esculentum</name>
    <dbReference type="NCBI Taxonomy" id="4460"/>
    <lineage>
        <taxon>Eukaryota</taxon>
        <taxon>Viridiplantae</taxon>
        <taxon>Streptophyta</taxon>
        <taxon>Embryophyta</taxon>
        <taxon>Tracheophyta</taxon>
        <taxon>Spermatophyta</taxon>
        <taxon>Magnoliopsida</taxon>
        <taxon>Liliopsida</taxon>
        <taxon>Araceae</taxon>
        <taxon>Aroideae</taxon>
        <taxon>Colocasieae</taxon>
        <taxon>Colocasia</taxon>
    </lineage>
</organism>
<dbReference type="InterPro" id="IPR009056">
    <property type="entry name" value="Cyt_c-like_dom"/>
</dbReference>
<evidence type="ECO:0000313" key="14">
    <source>
        <dbReference type="EMBL" id="MQL86592.1"/>
    </source>
</evidence>
<keyword evidence="3" id="KW-0813">Transport</keyword>
<dbReference type="GO" id="GO:0009055">
    <property type="term" value="F:electron transfer activity"/>
    <property type="evidence" value="ECO:0007669"/>
    <property type="project" value="InterPro"/>
</dbReference>
<protein>
    <recommendedName>
        <fullName evidence="11">Cytochrome c-553</fullName>
    </recommendedName>
    <alternativeName>
        <fullName evidence="10">Cytochrome c553</fullName>
    </alternativeName>
    <alternativeName>
        <fullName evidence="9">Soluble cytochrome f</fullName>
    </alternativeName>
</protein>
<dbReference type="OrthoDB" id="1930491at2759"/>
<dbReference type="GO" id="GO:0020037">
    <property type="term" value="F:heme binding"/>
    <property type="evidence" value="ECO:0007669"/>
    <property type="project" value="InterPro"/>
</dbReference>
<evidence type="ECO:0000313" key="15">
    <source>
        <dbReference type="Proteomes" id="UP000652761"/>
    </source>
</evidence>
<dbReference type="InterPro" id="IPR036909">
    <property type="entry name" value="Cyt_c-like_dom_sf"/>
</dbReference>
<dbReference type="Proteomes" id="UP000652761">
    <property type="component" value="Unassembled WGS sequence"/>
</dbReference>
<dbReference type="PROSITE" id="PS51007">
    <property type="entry name" value="CYTC"/>
    <property type="match status" value="1"/>
</dbReference>
<evidence type="ECO:0000256" key="8">
    <source>
        <dbReference type="ARBA" id="ARBA00023078"/>
    </source>
</evidence>
<evidence type="ECO:0000256" key="10">
    <source>
        <dbReference type="ARBA" id="ARBA00031247"/>
    </source>
</evidence>
<gene>
    <name evidence="14" type="ORF">Taro_019129</name>
</gene>
<evidence type="ECO:0000256" key="2">
    <source>
        <dbReference type="ARBA" id="ARBA00009650"/>
    </source>
</evidence>
<dbReference type="PANTHER" id="PTHR34688">
    <property type="entry name" value="CYTOCHROME C6, CHLOROPLASTIC"/>
    <property type="match status" value="1"/>
</dbReference>
<reference evidence="14" key="1">
    <citation type="submission" date="2017-07" db="EMBL/GenBank/DDBJ databases">
        <title>Taro Niue Genome Assembly and Annotation.</title>
        <authorList>
            <person name="Atibalentja N."/>
            <person name="Keating K."/>
            <person name="Fields C.J."/>
        </authorList>
    </citation>
    <scope>NUCLEOTIDE SEQUENCE</scope>
    <source>
        <strain evidence="14">Niue_2</strain>
        <tissue evidence="14">Leaf</tissue>
    </source>
</reference>
<dbReference type="EMBL" id="NMUH01000913">
    <property type="protein sequence ID" value="MQL86592.1"/>
    <property type="molecule type" value="Genomic_DNA"/>
</dbReference>
<evidence type="ECO:0000256" key="5">
    <source>
        <dbReference type="ARBA" id="ARBA00022723"/>
    </source>
</evidence>
<dbReference type="AlphaFoldDB" id="A0A843UKC3"/>
<evidence type="ECO:0000256" key="12">
    <source>
        <dbReference type="PROSITE-ProRule" id="PRU00433"/>
    </source>
</evidence>
<dbReference type="SUPFAM" id="SSF46626">
    <property type="entry name" value="Cytochrome c"/>
    <property type="match status" value="1"/>
</dbReference>
<comment type="function">
    <text evidence="1">Functions as an electron carrier between membrane-bound cytochrome b6-f and photosystem I in oxygenic photosynthesis.</text>
</comment>
<comment type="similarity">
    <text evidence="2">Belongs to the cytochrome c family. PetJ subfamily.</text>
</comment>
<dbReference type="InterPro" id="IPR023655">
    <property type="entry name" value="Cyt_C6"/>
</dbReference>
<evidence type="ECO:0000259" key="13">
    <source>
        <dbReference type="PROSITE" id="PS51007"/>
    </source>
</evidence>
<evidence type="ECO:0000256" key="6">
    <source>
        <dbReference type="ARBA" id="ARBA00022982"/>
    </source>
</evidence>
<keyword evidence="7 12" id="KW-0408">Iron</keyword>
<comment type="caution">
    <text evidence="14">The sequence shown here is derived from an EMBL/GenBank/DDBJ whole genome shotgun (WGS) entry which is preliminary data.</text>
</comment>
<keyword evidence="6" id="KW-0249">Electron transport</keyword>